<organism evidence="2 3">
    <name type="scientific">Paramarasmius palmivorus</name>
    <dbReference type="NCBI Taxonomy" id="297713"/>
    <lineage>
        <taxon>Eukaryota</taxon>
        <taxon>Fungi</taxon>
        <taxon>Dikarya</taxon>
        <taxon>Basidiomycota</taxon>
        <taxon>Agaricomycotina</taxon>
        <taxon>Agaricomycetes</taxon>
        <taxon>Agaricomycetidae</taxon>
        <taxon>Agaricales</taxon>
        <taxon>Marasmiineae</taxon>
        <taxon>Marasmiaceae</taxon>
        <taxon>Paramarasmius</taxon>
    </lineage>
</organism>
<dbReference type="AlphaFoldDB" id="A0AAW0DNT6"/>
<protein>
    <submittedName>
        <fullName evidence="2">Uncharacterized protein</fullName>
    </submittedName>
</protein>
<feature type="compositionally biased region" description="Polar residues" evidence="1">
    <location>
        <begin position="213"/>
        <end position="223"/>
    </location>
</feature>
<proteinExistence type="predicted"/>
<gene>
    <name evidence="2" type="ORF">VNI00_003979</name>
</gene>
<dbReference type="Proteomes" id="UP001383192">
    <property type="component" value="Unassembled WGS sequence"/>
</dbReference>
<feature type="compositionally biased region" description="Basic and acidic residues" evidence="1">
    <location>
        <begin position="376"/>
        <end position="400"/>
    </location>
</feature>
<evidence type="ECO:0000313" key="3">
    <source>
        <dbReference type="Proteomes" id="UP001383192"/>
    </source>
</evidence>
<feature type="region of interest" description="Disordered" evidence="1">
    <location>
        <begin position="276"/>
        <end position="455"/>
    </location>
</feature>
<feature type="compositionally biased region" description="Polar residues" evidence="1">
    <location>
        <begin position="81"/>
        <end position="98"/>
    </location>
</feature>
<dbReference type="EMBL" id="JAYKXP010000010">
    <property type="protein sequence ID" value="KAK7053353.1"/>
    <property type="molecule type" value="Genomic_DNA"/>
</dbReference>
<feature type="compositionally biased region" description="Low complexity" evidence="1">
    <location>
        <begin position="27"/>
        <end position="64"/>
    </location>
</feature>
<feature type="compositionally biased region" description="Polar residues" evidence="1">
    <location>
        <begin position="353"/>
        <end position="362"/>
    </location>
</feature>
<reference evidence="2 3" key="1">
    <citation type="submission" date="2024-01" db="EMBL/GenBank/DDBJ databases">
        <title>A draft genome for a cacao thread blight-causing isolate of Paramarasmius palmivorus.</title>
        <authorList>
            <person name="Baruah I.K."/>
            <person name="Bukari Y."/>
            <person name="Amoako-Attah I."/>
            <person name="Meinhardt L.W."/>
            <person name="Bailey B.A."/>
            <person name="Cohen S.P."/>
        </authorList>
    </citation>
    <scope>NUCLEOTIDE SEQUENCE [LARGE SCALE GENOMIC DNA]</scope>
    <source>
        <strain evidence="2 3">GH-12</strain>
    </source>
</reference>
<accession>A0AAW0DNT6</accession>
<feature type="compositionally biased region" description="Basic and acidic residues" evidence="1">
    <location>
        <begin position="427"/>
        <end position="449"/>
    </location>
</feature>
<evidence type="ECO:0000256" key="1">
    <source>
        <dbReference type="SAM" id="MobiDB-lite"/>
    </source>
</evidence>
<feature type="compositionally biased region" description="Acidic residues" evidence="1">
    <location>
        <begin position="410"/>
        <end position="426"/>
    </location>
</feature>
<keyword evidence="3" id="KW-1185">Reference proteome</keyword>
<feature type="region of interest" description="Disordered" evidence="1">
    <location>
        <begin position="894"/>
        <end position="914"/>
    </location>
</feature>
<comment type="caution">
    <text evidence="2">The sequence shown here is derived from an EMBL/GenBank/DDBJ whole genome shotgun (WGS) entry which is preliminary data.</text>
</comment>
<evidence type="ECO:0000313" key="2">
    <source>
        <dbReference type="EMBL" id="KAK7053353.1"/>
    </source>
</evidence>
<feature type="compositionally biased region" description="Polar residues" evidence="1">
    <location>
        <begin position="320"/>
        <end position="337"/>
    </location>
</feature>
<sequence>MAKNNGKKASQGKPITDWFSKKPRTANSSFSSTTDPSSNSQPKSQSHSLDSPSSSCEASSSMGSGRKRKATSQPEADVQVAESSQRTPAALSTRSITNAPAPPTPLSPKENLIHHSPSQSRLDSRKKPRLSSPDPIPTDCETVPPSQSDEMEIGLPLRPPQKVDRQAITHTVSKWREETGPAAELVEGYPETSMNVDPEPLPDAMDEDEPSSPLFTPNTSYSLFGTEPDRSFGASPVHPLTPPMSGPESPALSPVILDSDAKTAKIIAEIRAKAYAKIQSSPEDEKKIEFREELDDSDDDELLLNFGSIKKGKQKETEVATASTSKQTISPANNRYNLRQPGARKASAPKSISPLQSTSAATKRNRKSSHNPLDALLKEKKKADKAGKGDDAFQRAERAVAGRSNMRSEMDDEEDDGYLMDDDWLGDENRARKALQDSRNKLESSPERDLLDDDDFDMSEDEAKRLFEDDARGKAVADMIAVDKKRREVDSKLERRVGHPLWTVVPEDAMALDFEPSNLNFLNLGQYPILRTLKAALEEQNSKRASLLLKTGAFTVALLRDNPDLVSCLCNRALGSPKDDLTQAAFYFLLGSWNGSNPQAPWLPFDTVVDLLAKLGADVRSFGWNSKSIPRPINGAERESCLLRLVQLVTAAAQTRKIFAHDASDVLLALCAVSSDPSTSPVLRTEIMLAVNAVCFATGEEHTISASQESSICSKLLTFISRLAPVNKAHVVSLFAGGSGRAMRMARWIAYSIILKRVSVPEKEYSEIPPLDSVLSSLSPSGPKADLFRIDPDTDYVDMRFYVDILAVALSNIPRYVAVDTRIAAEAKAIAIEKGNKSPSKGEMPTPLVQRIQMAVEEIHSKIVDTRGAHLDRSRAKAALKNLSMRVYYQRQAAVKSSGPKPKNIAQYFGKKKT</sequence>
<feature type="compositionally biased region" description="Acidic residues" evidence="1">
    <location>
        <begin position="292"/>
        <end position="302"/>
    </location>
</feature>
<feature type="region of interest" description="Disordered" evidence="1">
    <location>
        <begin position="1"/>
        <end position="254"/>
    </location>
</feature>
<name>A0AAW0DNT6_9AGAR</name>